<keyword evidence="13" id="KW-1185">Reference proteome</keyword>
<accession>A0A212F4I8</accession>
<dbReference type="AlphaFoldDB" id="A0A212F4I8"/>
<evidence type="ECO:0000256" key="2">
    <source>
        <dbReference type="ARBA" id="ARBA00002506"/>
    </source>
</evidence>
<dbReference type="GO" id="GO:0006144">
    <property type="term" value="P:purine nucleobase metabolic process"/>
    <property type="evidence" value="ECO:0007669"/>
    <property type="project" value="UniProtKB-KW"/>
</dbReference>
<evidence type="ECO:0000256" key="1">
    <source>
        <dbReference type="ARBA" id="ARBA00001163"/>
    </source>
</evidence>
<dbReference type="Proteomes" id="UP000007151">
    <property type="component" value="Unassembled WGS sequence"/>
</dbReference>
<dbReference type="EMBL" id="AGBW02010357">
    <property type="protein sequence ID" value="OWR48646.1"/>
    <property type="molecule type" value="Genomic_DNA"/>
</dbReference>
<dbReference type="KEGG" id="dpl:KGM_215989"/>
<gene>
    <name evidence="12" type="ORF">KGM_215989</name>
</gene>
<dbReference type="GO" id="GO:0051997">
    <property type="term" value="F:2-oxo-4-hydroxy-4-carboxy-5-ureidoimidazoline decarboxylase activity"/>
    <property type="evidence" value="ECO:0007669"/>
    <property type="project" value="UniProtKB-EC"/>
</dbReference>
<dbReference type="EC" id="4.1.1.97" evidence="5"/>
<evidence type="ECO:0000313" key="12">
    <source>
        <dbReference type="EMBL" id="OWR48646.1"/>
    </source>
</evidence>
<evidence type="ECO:0000256" key="3">
    <source>
        <dbReference type="ARBA" id="ARBA00004754"/>
    </source>
</evidence>
<keyword evidence="8" id="KW-0456">Lyase</keyword>
<evidence type="ECO:0000256" key="10">
    <source>
        <dbReference type="ARBA" id="ARBA00032116"/>
    </source>
</evidence>
<dbReference type="UniPathway" id="UPA00394">
    <property type="reaction ID" value="UER00652"/>
</dbReference>
<feature type="domain" description="Oxo-4-hydroxy-4-carboxy-5-ureidoimidazoline decarboxylase" evidence="11">
    <location>
        <begin position="11"/>
        <end position="186"/>
    </location>
</feature>
<evidence type="ECO:0000256" key="9">
    <source>
        <dbReference type="ARBA" id="ARBA00030624"/>
    </source>
</evidence>
<evidence type="ECO:0000256" key="8">
    <source>
        <dbReference type="ARBA" id="ARBA00023239"/>
    </source>
</evidence>
<comment type="similarity">
    <text evidence="4">Belongs to the OHCU decarboxylase family.</text>
</comment>
<sequence>MSGLINISEVNSMKENEFQRVFGNVIELCESAAVSVKDTRPFKGLPDLCAAFNKYLDDLNLEGDKVMLQQLLGKVTIPKHVMGKIEILKSHPDLAGRLAARNELTRESANEQRSAGLTDLTFEQKSTIEVNNERYKSKFGFPFIICARENKVQSIIEGLQRRYNNSREQEIITGINEVKKICRLRILDIVRSEE</sequence>
<protein>
    <recommendedName>
        <fullName evidence="5">2-oxo-4-hydroxy-4-carboxy-5-ureidoimidazoline decarboxylase</fullName>
        <ecNumber evidence="5">4.1.1.97</ecNumber>
    </recommendedName>
    <alternativeName>
        <fullName evidence="10">Parahox neighbor</fullName>
    </alternativeName>
    <alternativeName>
        <fullName evidence="9">Ureidoimidazoline (2-oxo-4-hydroxy-4-carboxy-5-) decarboxylase</fullName>
    </alternativeName>
</protein>
<dbReference type="STRING" id="278856.A0A212F4I8"/>
<dbReference type="eggNOG" id="KOG0848">
    <property type="taxonomic scope" value="Eukaryota"/>
</dbReference>
<comment type="pathway">
    <text evidence="3">Purine metabolism; urate degradation; (S)-allantoin from urate: step 3/3.</text>
</comment>
<dbReference type="GO" id="GO:0000255">
    <property type="term" value="P:allantoin metabolic process"/>
    <property type="evidence" value="ECO:0007669"/>
    <property type="project" value="InterPro"/>
</dbReference>
<reference evidence="12 13" key="1">
    <citation type="journal article" date="2011" name="Cell">
        <title>The monarch butterfly genome yields insights into long-distance migration.</title>
        <authorList>
            <person name="Zhan S."/>
            <person name="Merlin C."/>
            <person name="Boore J.L."/>
            <person name="Reppert S.M."/>
        </authorList>
    </citation>
    <scope>NUCLEOTIDE SEQUENCE [LARGE SCALE GENOMIC DNA]</scope>
    <source>
        <strain evidence="12">F-2</strain>
    </source>
</reference>
<dbReference type="GO" id="GO:0019628">
    <property type="term" value="P:urate catabolic process"/>
    <property type="evidence" value="ECO:0007669"/>
    <property type="project" value="UniProtKB-UniPathway"/>
</dbReference>
<evidence type="ECO:0000256" key="6">
    <source>
        <dbReference type="ARBA" id="ARBA00022631"/>
    </source>
</evidence>
<dbReference type="Gene3D" id="1.10.3330.10">
    <property type="entry name" value="Oxo-4-hydroxy-4-carboxy-5-ureidoimidazoline decarboxylase"/>
    <property type="match status" value="1"/>
</dbReference>
<dbReference type="NCBIfam" id="TIGR03164">
    <property type="entry name" value="UHCUDC"/>
    <property type="match status" value="1"/>
</dbReference>
<dbReference type="InterPro" id="IPR036778">
    <property type="entry name" value="OHCU_decarboxylase_sf"/>
</dbReference>
<comment type="caution">
    <text evidence="12">The sequence shown here is derived from an EMBL/GenBank/DDBJ whole genome shotgun (WGS) entry which is preliminary data.</text>
</comment>
<dbReference type="GO" id="GO:0005777">
    <property type="term" value="C:peroxisome"/>
    <property type="evidence" value="ECO:0007669"/>
    <property type="project" value="TreeGrafter"/>
</dbReference>
<dbReference type="PANTHER" id="PTHR43466:SF1">
    <property type="entry name" value="2-OXO-4-HYDROXY-4-CARBOXY-5-UREIDOIMIDAZOLINE DECARBOXYLASE-RELATED"/>
    <property type="match status" value="1"/>
</dbReference>
<name>A0A212F4I8_DANPL</name>
<dbReference type="SUPFAM" id="SSF158694">
    <property type="entry name" value="UraD-Like"/>
    <property type="match status" value="1"/>
</dbReference>
<evidence type="ECO:0000259" key="11">
    <source>
        <dbReference type="Pfam" id="PF09349"/>
    </source>
</evidence>
<evidence type="ECO:0000313" key="13">
    <source>
        <dbReference type="Proteomes" id="UP000007151"/>
    </source>
</evidence>
<keyword evidence="6" id="KW-0659">Purine metabolism</keyword>
<evidence type="ECO:0000256" key="5">
    <source>
        <dbReference type="ARBA" id="ARBA00012257"/>
    </source>
</evidence>
<comment type="function">
    <text evidence="2">Catalyzes the stereoselective decarboxylation of 2-oxo-4-hydroxy-4-carboxy-5-ureidoimidazoline (OHCU) to (S)-allantoin.</text>
</comment>
<organism evidence="12 13">
    <name type="scientific">Danaus plexippus plexippus</name>
    <dbReference type="NCBI Taxonomy" id="278856"/>
    <lineage>
        <taxon>Eukaryota</taxon>
        <taxon>Metazoa</taxon>
        <taxon>Ecdysozoa</taxon>
        <taxon>Arthropoda</taxon>
        <taxon>Hexapoda</taxon>
        <taxon>Insecta</taxon>
        <taxon>Pterygota</taxon>
        <taxon>Neoptera</taxon>
        <taxon>Endopterygota</taxon>
        <taxon>Lepidoptera</taxon>
        <taxon>Glossata</taxon>
        <taxon>Ditrysia</taxon>
        <taxon>Papilionoidea</taxon>
        <taxon>Nymphalidae</taxon>
        <taxon>Danainae</taxon>
        <taxon>Danaini</taxon>
        <taxon>Danaina</taxon>
        <taxon>Danaus</taxon>
        <taxon>Danaus</taxon>
    </lineage>
</organism>
<keyword evidence="7" id="KW-0210">Decarboxylase</keyword>
<proteinExistence type="inferred from homology"/>
<dbReference type="InParanoid" id="A0A212F4I8"/>
<dbReference type="InterPro" id="IPR018020">
    <property type="entry name" value="OHCU_decarboxylase"/>
</dbReference>
<comment type="catalytic activity">
    <reaction evidence="1">
        <text>5-hydroxy-2-oxo-4-ureido-2,5-dihydro-1H-imidazole-5-carboxylate + H(+) = (S)-allantoin + CO2</text>
        <dbReference type="Rhea" id="RHEA:26301"/>
        <dbReference type="ChEBI" id="CHEBI:15378"/>
        <dbReference type="ChEBI" id="CHEBI:15678"/>
        <dbReference type="ChEBI" id="CHEBI:16526"/>
        <dbReference type="ChEBI" id="CHEBI:58639"/>
        <dbReference type="EC" id="4.1.1.97"/>
    </reaction>
</comment>
<evidence type="ECO:0000256" key="7">
    <source>
        <dbReference type="ARBA" id="ARBA00022793"/>
    </source>
</evidence>
<dbReference type="InterPro" id="IPR017580">
    <property type="entry name" value="OHCU_decarboxylase-1"/>
</dbReference>
<evidence type="ECO:0000256" key="4">
    <source>
        <dbReference type="ARBA" id="ARBA00005793"/>
    </source>
</evidence>
<dbReference type="PANTHER" id="PTHR43466">
    <property type="entry name" value="2-OXO-4-HYDROXY-4-CARBOXY-5-UREIDOIMIDAZOLINE DECARBOXYLASE-RELATED"/>
    <property type="match status" value="1"/>
</dbReference>
<dbReference type="Pfam" id="PF09349">
    <property type="entry name" value="OHCU_decarbox"/>
    <property type="match status" value="1"/>
</dbReference>